<dbReference type="UniPathway" id="UPA00275">
    <property type="reaction ID" value="UER00404"/>
</dbReference>
<dbReference type="AlphaFoldDB" id="A0A7C4JMX6"/>
<comment type="caution">
    <text evidence="9">The sequence shown here is derived from an EMBL/GenBank/DDBJ whole genome shotgun (WGS) entry which is preliminary data.</text>
</comment>
<dbReference type="CDD" id="cd09211">
    <property type="entry name" value="Lumazine_synthase_archaeal"/>
    <property type="match status" value="1"/>
</dbReference>
<comment type="pathway">
    <text evidence="1 7">Cofactor biosynthesis; riboflavin biosynthesis; riboflavin from 2-hydroxy-3-oxobutyl phosphate and 5-amino-6-(D-ribitylamino)uracil: step 1/2.</text>
</comment>
<organism evidence="9">
    <name type="scientific">Staphylothermus marinus</name>
    <dbReference type="NCBI Taxonomy" id="2280"/>
    <lineage>
        <taxon>Archaea</taxon>
        <taxon>Thermoproteota</taxon>
        <taxon>Thermoprotei</taxon>
        <taxon>Desulfurococcales</taxon>
        <taxon>Desulfurococcaceae</taxon>
        <taxon>Staphylothermus</taxon>
    </lineage>
</organism>
<evidence type="ECO:0000256" key="3">
    <source>
        <dbReference type="ARBA" id="ARBA00012664"/>
    </source>
</evidence>
<dbReference type="SUPFAM" id="SSF52121">
    <property type="entry name" value="Lumazine synthase"/>
    <property type="match status" value="1"/>
</dbReference>
<dbReference type="HAMAP" id="MF_00178">
    <property type="entry name" value="Lumazine_synth"/>
    <property type="match status" value="1"/>
</dbReference>
<evidence type="ECO:0000256" key="6">
    <source>
        <dbReference type="ARBA" id="ARBA00048785"/>
    </source>
</evidence>
<dbReference type="PANTHER" id="PTHR21058">
    <property type="entry name" value="6,7-DIMETHYL-8-RIBITYLLUMAZINE SYNTHASE DMRL SYNTHASE LUMAZINE SYNTHASE"/>
    <property type="match status" value="1"/>
</dbReference>
<dbReference type="EMBL" id="DTBE01000027">
    <property type="protein sequence ID" value="HGQ59273.1"/>
    <property type="molecule type" value="Genomic_DNA"/>
</dbReference>
<dbReference type="NCBIfam" id="TIGR00114">
    <property type="entry name" value="lumazine-synth"/>
    <property type="match status" value="1"/>
</dbReference>
<dbReference type="GO" id="GO:0009231">
    <property type="term" value="P:riboflavin biosynthetic process"/>
    <property type="evidence" value="ECO:0007669"/>
    <property type="project" value="UniProtKB-UniRule"/>
</dbReference>
<comment type="function">
    <text evidence="7">Catalyzes the formation of 6,7-dimethyl-8-ribityllumazine by condensation of 5-amino-6-(D-ribitylamino)uracil with 3,4-dihydroxy-2-butanone 4-phosphate. This is the penultimate step in the biosynthesis of riboflavin.</text>
</comment>
<keyword evidence="5 7" id="KW-0808">Transferase</keyword>
<dbReference type="FunFam" id="3.40.50.960:FF:000003">
    <property type="entry name" value="6,7-dimethyl-8-ribityllumazine synthase"/>
    <property type="match status" value="1"/>
</dbReference>
<feature type="binding site" evidence="7">
    <location>
        <begin position="67"/>
        <end position="69"/>
    </location>
    <ligand>
        <name>5-amino-6-(D-ribitylamino)uracil</name>
        <dbReference type="ChEBI" id="CHEBI:15934"/>
    </ligand>
</feature>
<dbReference type="EMBL" id="DTBP01000013">
    <property type="protein sequence ID" value="HGQ73755.1"/>
    <property type="molecule type" value="Genomic_DNA"/>
</dbReference>
<name>A0A7C4JMX6_STAMA</name>
<feature type="active site" description="Proton donor" evidence="7">
    <location>
        <position position="75"/>
    </location>
</feature>
<keyword evidence="4 7" id="KW-0686">Riboflavin biosynthesis</keyword>
<evidence type="ECO:0000256" key="1">
    <source>
        <dbReference type="ARBA" id="ARBA00004917"/>
    </source>
</evidence>
<accession>A0A7C4JMX6</accession>
<dbReference type="PANTHER" id="PTHR21058:SF0">
    <property type="entry name" value="6,7-DIMETHYL-8-RIBITYLLUMAZINE SYNTHASE"/>
    <property type="match status" value="1"/>
</dbReference>
<evidence type="ECO:0000256" key="7">
    <source>
        <dbReference type="HAMAP-Rule" id="MF_00178"/>
    </source>
</evidence>
<sequence length="150" mass="16356">MVRIGIVLSEFNYDISYLMLQKALEHAKFLGLQVSIVIKVPGVLETPLATRELLLKSDVDGVVVLGAVLKGETKHDEVVAHQAIRKLVDLSVEFGKPVGVGVIGPGATRSQALERVEEYSRRAVEAVAKMIKRIGECRGSVFKGETVFID</sequence>
<feature type="binding site" evidence="7">
    <location>
        <position position="115"/>
    </location>
    <ligand>
        <name>(2S)-2-hydroxy-3-oxobutyl phosphate</name>
        <dbReference type="ChEBI" id="CHEBI:58830"/>
    </ligand>
</feature>
<proteinExistence type="inferred from homology"/>
<gene>
    <name evidence="7" type="primary">ribH</name>
    <name evidence="8" type="ORF">ENU09_00885</name>
    <name evidence="9" type="ORF">ENU20_01580</name>
</gene>
<dbReference type="EC" id="2.5.1.78" evidence="3 7"/>
<dbReference type="InterPro" id="IPR002180">
    <property type="entry name" value="LS/RS"/>
</dbReference>
<feature type="binding site" evidence="7">
    <location>
        <begin position="43"/>
        <end position="45"/>
    </location>
    <ligand>
        <name>5-amino-6-(D-ribitylamino)uracil</name>
        <dbReference type="ChEBI" id="CHEBI:15934"/>
    </ligand>
</feature>
<reference evidence="9" key="1">
    <citation type="journal article" date="2020" name="mSystems">
        <title>Genome- and Community-Level Interaction Insights into Carbon Utilization and Element Cycling Functions of Hydrothermarchaeota in Hydrothermal Sediment.</title>
        <authorList>
            <person name="Zhou Z."/>
            <person name="Liu Y."/>
            <person name="Xu W."/>
            <person name="Pan J."/>
            <person name="Luo Z.H."/>
            <person name="Li M."/>
        </authorList>
    </citation>
    <scope>NUCLEOTIDE SEQUENCE [LARGE SCALE GENOMIC DNA]</scope>
    <source>
        <strain evidence="8">SpSt-638</strain>
        <strain evidence="9">SpSt-648</strain>
    </source>
</reference>
<evidence type="ECO:0000256" key="2">
    <source>
        <dbReference type="ARBA" id="ARBA00007424"/>
    </source>
</evidence>
<dbReference type="GO" id="GO:0000906">
    <property type="term" value="F:6,7-dimethyl-8-ribityllumazine synthase activity"/>
    <property type="evidence" value="ECO:0007669"/>
    <property type="project" value="UniProtKB-UniRule"/>
</dbReference>
<feature type="binding site" evidence="7">
    <location>
        <position position="100"/>
    </location>
    <ligand>
        <name>5-amino-6-(D-ribitylamino)uracil</name>
        <dbReference type="ChEBI" id="CHEBI:15934"/>
    </ligand>
</feature>
<evidence type="ECO:0000256" key="5">
    <source>
        <dbReference type="ARBA" id="ARBA00022679"/>
    </source>
</evidence>
<protein>
    <recommendedName>
        <fullName evidence="3 7">6,7-dimethyl-8-ribityllumazine synthase</fullName>
        <shortName evidence="7">DMRL synthase</shortName>
        <shortName evidence="7">LS</shortName>
        <shortName evidence="7">Lumazine synthase</shortName>
        <ecNumber evidence="3 7">2.5.1.78</ecNumber>
    </recommendedName>
</protein>
<dbReference type="InterPro" id="IPR034964">
    <property type="entry name" value="LS"/>
</dbReference>
<evidence type="ECO:0000313" key="9">
    <source>
        <dbReference type="EMBL" id="HGQ73755.1"/>
    </source>
</evidence>
<dbReference type="Pfam" id="PF00885">
    <property type="entry name" value="DMRL_synthase"/>
    <property type="match status" value="1"/>
</dbReference>
<feature type="binding site" evidence="7">
    <location>
        <position position="11"/>
    </location>
    <ligand>
        <name>5-amino-6-(D-ribitylamino)uracil</name>
        <dbReference type="ChEBI" id="CHEBI:15934"/>
    </ligand>
</feature>
<comment type="similarity">
    <text evidence="2 7">Belongs to the DMRL synthase family.</text>
</comment>
<dbReference type="InterPro" id="IPR036467">
    <property type="entry name" value="LS/RS_sf"/>
</dbReference>
<comment type="catalytic activity">
    <reaction evidence="6 7">
        <text>(2S)-2-hydroxy-3-oxobutyl phosphate + 5-amino-6-(D-ribitylamino)uracil = 6,7-dimethyl-8-(1-D-ribityl)lumazine + phosphate + 2 H2O + H(+)</text>
        <dbReference type="Rhea" id="RHEA:26152"/>
        <dbReference type="ChEBI" id="CHEBI:15377"/>
        <dbReference type="ChEBI" id="CHEBI:15378"/>
        <dbReference type="ChEBI" id="CHEBI:15934"/>
        <dbReference type="ChEBI" id="CHEBI:43474"/>
        <dbReference type="ChEBI" id="CHEBI:58201"/>
        <dbReference type="ChEBI" id="CHEBI:58830"/>
        <dbReference type="EC" id="2.5.1.78"/>
    </reaction>
</comment>
<dbReference type="Gene3D" id="3.40.50.960">
    <property type="entry name" value="Lumazine/riboflavin synthase"/>
    <property type="match status" value="1"/>
</dbReference>
<dbReference type="GO" id="GO:0009349">
    <property type="term" value="C:riboflavin synthase complex"/>
    <property type="evidence" value="ECO:0007669"/>
    <property type="project" value="UniProtKB-UniRule"/>
</dbReference>
<feature type="binding site" evidence="7">
    <location>
        <begin position="72"/>
        <end position="73"/>
    </location>
    <ligand>
        <name>(2S)-2-hydroxy-3-oxobutyl phosphate</name>
        <dbReference type="ChEBI" id="CHEBI:58830"/>
    </ligand>
</feature>
<evidence type="ECO:0000256" key="4">
    <source>
        <dbReference type="ARBA" id="ARBA00022619"/>
    </source>
</evidence>
<evidence type="ECO:0000313" key="8">
    <source>
        <dbReference type="EMBL" id="HGQ59273.1"/>
    </source>
</evidence>